<dbReference type="RefSeq" id="WP_092040430.1">
    <property type="nucleotide sequence ID" value="NZ_FOTK01000010.1"/>
</dbReference>
<evidence type="ECO:0000256" key="3">
    <source>
        <dbReference type="ARBA" id="ARBA00022692"/>
    </source>
</evidence>
<dbReference type="STRING" id="582667.SAMN05192568_101030"/>
<keyword evidence="2" id="KW-0813">Transport</keyword>
<dbReference type="PANTHER" id="PTHR43791:SF36">
    <property type="entry name" value="TRANSPORTER, PUTATIVE (AFU_ORTHOLOGUE AFUA_6G08340)-RELATED"/>
    <property type="match status" value="1"/>
</dbReference>
<proteinExistence type="predicted"/>
<keyword evidence="4 6" id="KW-1133">Transmembrane helix</keyword>
<gene>
    <name evidence="8" type="ORF">SAMN05192568_101030</name>
</gene>
<feature type="domain" description="Major facilitator superfamily (MFS) profile" evidence="7">
    <location>
        <begin position="26"/>
        <end position="432"/>
    </location>
</feature>
<dbReference type="Proteomes" id="UP000199048">
    <property type="component" value="Unassembled WGS sequence"/>
</dbReference>
<dbReference type="FunFam" id="1.20.1250.20:FF:000018">
    <property type="entry name" value="MFS transporter permease"/>
    <property type="match status" value="1"/>
</dbReference>
<dbReference type="CDD" id="cd17319">
    <property type="entry name" value="MFS_ExuT_GudP_like"/>
    <property type="match status" value="1"/>
</dbReference>
<evidence type="ECO:0000256" key="2">
    <source>
        <dbReference type="ARBA" id="ARBA00022448"/>
    </source>
</evidence>
<feature type="transmembrane region" description="Helical" evidence="6">
    <location>
        <begin position="341"/>
        <end position="361"/>
    </location>
</feature>
<feature type="transmembrane region" description="Helical" evidence="6">
    <location>
        <begin position="286"/>
        <end position="306"/>
    </location>
</feature>
<keyword evidence="5 6" id="KW-0472">Membrane</keyword>
<feature type="transmembrane region" description="Helical" evidence="6">
    <location>
        <begin position="91"/>
        <end position="111"/>
    </location>
</feature>
<evidence type="ECO:0000256" key="5">
    <source>
        <dbReference type="ARBA" id="ARBA00023136"/>
    </source>
</evidence>
<protein>
    <submittedName>
        <fullName evidence="8">MFS transporter, ACS family, tartrate transporter</fullName>
    </submittedName>
</protein>
<dbReference type="PROSITE" id="PS50850">
    <property type="entry name" value="MFS"/>
    <property type="match status" value="1"/>
</dbReference>
<feature type="transmembrane region" description="Helical" evidence="6">
    <location>
        <begin position="184"/>
        <end position="206"/>
    </location>
</feature>
<organism evidence="8 9">
    <name type="scientific">Methylobacterium pseudosasicola</name>
    <dbReference type="NCBI Taxonomy" id="582667"/>
    <lineage>
        <taxon>Bacteria</taxon>
        <taxon>Pseudomonadati</taxon>
        <taxon>Pseudomonadota</taxon>
        <taxon>Alphaproteobacteria</taxon>
        <taxon>Hyphomicrobiales</taxon>
        <taxon>Methylobacteriaceae</taxon>
        <taxon>Methylobacterium</taxon>
    </lineage>
</organism>
<evidence type="ECO:0000256" key="1">
    <source>
        <dbReference type="ARBA" id="ARBA00004141"/>
    </source>
</evidence>
<dbReference type="InterPro" id="IPR036259">
    <property type="entry name" value="MFS_trans_sf"/>
</dbReference>
<feature type="transmembrane region" description="Helical" evidence="6">
    <location>
        <begin position="253"/>
        <end position="274"/>
    </location>
</feature>
<evidence type="ECO:0000256" key="4">
    <source>
        <dbReference type="ARBA" id="ARBA00022989"/>
    </source>
</evidence>
<feature type="transmembrane region" description="Helical" evidence="6">
    <location>
        <begin position="59"/>
        <end position="79"/>
    </location>
</feature>
<evidence type="ECO:0000259" key="7">
    <source>
        <dbReference type="PROSITE" id="PS50850"/>
    </source>
</evidence>
<dbReference type="AlphaFoldDB" id="A0A1I4KBV3"/>
<accession>A0A1I4KBV3</accession>
<evidence type="ECO:0000313" key="9">
    <source>
        <dbReference type="Proteomes" id="UP000199048"/>
    </source>
</evidence>
<name>A0A1I4KBV3_9HYPH</name>
<sequence>MSGGIPVVAALPEIERRTVAKVSWRLLPLIVLIYFIAYMDRTNVGFASFGLNREFGFSATLYGWGAGIFFLGYVIFEIPSNVLLERNGARLWIARIMVTWGLVAGGMAFITGPVSFLAMRFLLGVAEAGFFPGMILYFTYWFPRRYRARVVAALFLAVPGSNALTAVISGALLQLDGVLGLHGWQWLFLLEAVPSILLAFVVLALMTDRPAKAAWLAPEERTWLEETLEAEHQSTVRTHGHFTLKRALTDPRVLALAAIYFCIGTATYGITFFLPPILKALKLTDWETGLATAIPYVIGTVGMIAWSWSSDRRDERRWHFIVAALIAMLGLIAAGPMLGSLWALTAMSVAAIGLYGTKPAFWAMPGEFLSGPAAAGGIALINAIANLGGFVGPYVVGWLKDATGTYEAGLYFLAACALGSGAITFLAVRPVAAAADPGIAADDPAAAATERVRPETV</sequence>
<dbReference type="InterPro" id="IPR011701">
    <property type="entry name" value="MFS"/>
</dbReference>
<feature type="transmembrane region" description="Helical" evidence="6">
    <location>
        <begin position="150"/>
        <end position="172"/>
    </location>
</feature>
<dbReference type="SUPFAM" id="SSF103473">
    <property type="entry name" value="MFS general substrate transporter"/>
    <property type="match status" value="1"/>
</dbReference>
<keyword evidence="9" id="KW-1185">Reference proteome</keyword>
<feature type="transmembrane region" description="Helical" evidence="6">
    <location>
        <begin position="408"/>
        <end position="428"/>
    </location>
</feature>
<evidence type="ECO:0000313" key="8">
    <source>
        <dbReference type="EMBL" id="SFL76190.1"/>
    </source>
</evidence>
<dbReference type="GO" id="GO:0016020">
    <property type="term" value="C:membrane"/>
    <property type="evidence" value="ECO:0007669"/>
    <property type="project" value="UniProtKB-SubCell"/>
</dbReference>
<feature type="transmembrane region" description="Helical" evidence="6">
    <location>
        <begin position="373"/>
        <end position="396"/>
    </location>
</feature>
<dbReference type="EMBL" id="FOTK01000010">
    <property type="protein sequence ID" value="SFL76190.1"/>
    <property type="molecule type" value="Genomic_DNA"/>
</dbReference>
<dbReference type="PANTHER" id="PTHR43791">
    <property type="entry name" value="PERMEASE-RELATED"/>
    <property type="match status" value="1"/>
</dbReference>
<comment type="subcellular location">
    <subcellularLocation>
        <location evidence="1">Membrane</location>
        <topology evidence="1">Multi-pass membrane protein</topology>
    </subcellularLocation>
</comment>
<feature type="transmembrane region" description="Helical" evidence="6">
    <location>
        <begin position="117"/>
        <end position="138"/>
    </location>
</feature>
<evidence type="ECO:0000256" key="6">
    <source>
        <dbReference type="SAM" id="Phobius"/>
    </source>
</evidence>
<dbReference type="Pfam" id="PF07690">
    <property type="entry name" value="MFS_1"/>
    <property type="match status" value="1"/>
</dbReference>
<dbReference type="OrthoDB" id="9773957at2"/>
<keyword evidence="3 6" id="KW-0812">Transmembrane</keyword>
<dbReference type="Gene3D" id="1.20.1250.20">
    <property type="entry name" value="MFS general substrate transporter like domains"/>
    <property type="match status" value="2"/>
</dbReference>
<feature type="transmembrane region" description="Helical" evidence="6">
    <location>
        <begin position="22"/>
        <end position="39"/>
    </location>
</feature>
<dbReference type="InterPro" id="IPR020846">
    <property type="entry name" value="MFS_dom"/>
</dbReference>
<dbReference type="GO" id="GO:0022857">
    <property type="term" value="F:transmembrane transporter activity"/>
    <property type="evidence" value="ECO:0007669"/>
    <property type="project" value="InterPro"/>
</dbReference>
<reference evidence="9" key="1">
    <citation type="submission" date="2016-10" db="EMBL/GenBank/DDBJ databases">
        <authorList>
            <person name="Varghese N."/>
            <person name="Submissions S."/>
        </authorList>
    </citation>
    <scope>NUCLEOTIDE SEQUENCE [LARGE SCALE GENOMIC DNA]</scope>
    <source>
        <strain evidence="9">BL36</strain>
    </source>
</reference>